<dbReference type="PANTHER" id="PTHR34204">
    <property type="entry name" value="RNA-BINDING ASCH DOMAIN PROTEIN"/>
    <property type="match status" value="1"/>
</dbReference>
<dbReference type="AlphaFoldDB" id="A0A1M7DVN4"/>
<dbReference type="PANTHER" id="PTHR34204:SF3">
    <property type="entry name" value="ASCH DOMAIN-CONTAINING PROTEIN"/>
    <property type="match status" value="1"/>
</dbReference>
<dbReference type="EMBL" id="FRAV01000026">
    <property type="protein sequence ID" value="SHL83453.1"/>
    <property type="molecule type" value="Genomic_DNA"/>
</dbReference>
<gene>
    <name evidence="1" type="ORF">SAMN05444267_102611</name>
</gene>
<keyword evidence="2" id="KW-1185">Reference proteome</keyword>
<sequence length="219" mass="26227">MDELKKYIPYLSEAWKEKYSKILQEEHLESIEGNIALFKSDPTLFDQPHFNEEIKEDLDISFNYFFEIETLINNQHDSKYIAQKLEQIPFEQWLLVLGQRLTSASERDEKAIPPLQENFIASCLVLYNSEITVAQRAWEKHIDRLEDEFWGKIKGNNQLKQEKMMEKIRYIINHKTWWNIFFHYKHGLVYEIREKGGHGIRWNAEGSQLIGFLEPFINE</sequence>
<name>A0A1M7DVN4_9FLAO</name>
<dbReference type="STRING" id="1302687.SAMN05444267_102611"/>
<evidence type="ECO:0000313" key="1">
    <source>
        <dbReference type="EMBL" id="SHL83453.1"/>
    </source>
</evidence>
<organism evidence="1 2">
    <name type="scientific">Chryseobacterium polytrichastri</name>
    <dbReference type="NCBI Taxonomy" id="1302687"/>
    <lineage>
        <taxon>Bacteria</taxon>
        <taxon>Pseudomonadati</taxon>
        <taxon>Bacteroidota</taxon>
        <taxon>Flavobacteriia</taxon>
        <taxon>Flavobacteriales</taxon>
        <taxon>Weeksellaceae</taxon>
        <taxon>Chryseobacterium group</taxon>
        <taxon>Chryseobacterium</taxon>
    </lineage>
</organism>
<proteinExistence type="predicted"/>
<accession>A0A1M7DVN4</accession>
<evidence type="ECO:0000313" key="2">
    <source>
        <dbReference type="Proteomes" id="UP000184364"/>
    </source>
</evidence>
<protein>
    <submittedName>
        <fullName evidence="1">Uncharacterized protein</fullName>
    </submittedName>
</protein>
<dbReference type="Proteomes" id="UP000184364">
    <property type="component" value="Unassembled WGS sequence"/>
</dbReference>
<dbReference type="OrthoDB" id="1866098at2"/>
<reference evidence="2" key="1">
    <citation type="submission" date="2016-11" db="EMBL/GenBank/DDBJ databases">
        <authorList>
            <person name="Varghese N."/>
            <person name="Submissions S."/>
        </authorList>
    </citation>
    <scope>NUCLEOTIDE SEQUENCE [LARGE SCALE GENOMIC DNA]</scope>
    <source>
        <strain evidence="2">DSM 26899</strain>
    </source>
</reference>